<accession>A0AAE8L6N1</accession>
<dbReference type="Proteomes" id="UP000199140">
    <property type="component" value="Unassembled WGS sequence"/>
</dbReference>
<evidence type="ECO:0000313" key="2">
    <source>
        <dbReference type="EMBL" id="APT29763.1"/>
    </source>
</evidence>
<reference evidence="2 4" key="1">
    <citation type="submission" date="2016-04" db="EMBL/GenBank/DDBJ databases">
        <title>Complete genome sequencing and analysis of CBMB27, Methylobacterium phyllosphaerae isolated from leaf tissues of rice (Oryza sativa L.).</title>
        <authorList>
            <person name="Lee Y."/>
            <person name="Hwangbo K."/>
            <person name="Chung H."/>
            <person name="Yoo J."/>
            <person name="Kim K.Y."/>
            <person name="Sa T.M."/>
            <person name="Um Y."/>
            <person name="Madhaiyan M."/>
        </authorList>
    </citation>
    <scope>NUCLEOTIDE SEQUENCE [LARGE SCALE GENOMIC DNA]</scope>
    <source>
        <strain evidence="2 4">CBMB27</strain>
    </source>
</reference>
<dbReference type="Proteomes" id="UP000185487">
    <property type="component" value="Chromosome"/>
</dbReference>
<keyword evidence="4" id="KW-1185">Reference proteome</keyword>
<dbReference type="EMBL" id="CP015367">
    <property type="protein sequence ID" value="APT29763.1"/>
    <property type="molecule type" value="Genomic_DNA"/>
</dbReference>
<protein>
    <submittedName>
        <fullName evidence="3">Uncharacterized membrane protein</fullName>
    </submittedName>
</protein>
<name>A0AAE8L6N1_9HYPH</name>
<feature type="compositionally biased region" description="Basic and acidic residues" evidence="1">
    <location>
        <begin position="202"/>
        <end position="223"/>
    </location>
</feature>
<evidence type="ECO:0000313" key="3">
    <source>
        <dbReference type="EMBL" id="SFG93193.1"/>
    </source>
</evidence>
<feature type="compositionally biased region" description="Polar residues" evidence="1">
    <location>
        <begin position="186"/>
        <end position="195"/>
    </location>
</feature>
<dbReference type="AlphaFoldDB" id="A0AAE8L6N1"/>
<gene>
    <name evidence="2" type="ORF">MCBMB27_00472</name>
    <name evidence="3" type="ORF">SAMN05192567_110130</name>
</gene>
<evidence type="ECO:0000313" key="4">
    <source>
        <dbReference type="Proteomes" id="UP000185487"/>
    </source>
</evidence>
<evidence type="ECO:0000256" key="1">
    <source>
        <dbReference type="SAM" id="MobiDB-lite"/>
    </source>
</evidence>
<dbReference type="EMBL" id="FOPK01000010">
    <property type="protein sequence ID" value="SFG93193.1"/>
    <property type="molecule type" value="Genomic_DNA"/>
</dbReference>
<feature type="region of interest" description="Disordered" evidence="1">
    <location>
        <begin position="186"/>
        <end position="229"/>
    </location>
</feature>
<dbReference type="KEGG" id="mphy:MCBMB27_00472"/>
<proteinExistence type="predicted"/>
<reference evidence="3 5" key="2">
    <citation type="submission" date="2016-10" db="EMBL/GenBank/DDBJ databases">
        <authorList>
            <person name="Varghese N."/>
            <person name="Submissions S."/>
        </authorList>
    </citation>
    <scope>NUCLEOTIDE SEQUENCE [LARGE SCALE GENOMIC DNA]</scope>
    <source>
        <strain evidence="3 5">CBMB27</strain>
    </source>
</reference>
<evidence type="ECO:0000313" key="5">
    <source>
        <dbReference type="Proteomes" id="UP000199140"/>
    </source>
</evidence>
<dbReference type="RefSeq" id="WP_075379744.1">
    <property type="nucleotide sequence ID" value="NZ_CP015367.1"/>
</dbReference>
<sequence>MRLVSLRFVYATLIGLVLAGIVHIAAVLAIPALSEADAVSRARTSENLDHPQSIYTVATGDDPSPPEAWLPIPDPAVAVGVCAYNLADGPMRVSARTGPLSLSLAAHARRGAFYAVTDQAAVRGALDLVILTRAQYDEALADDDENDPSRDVRIVAPDTRGFVVVRVIAGLPSQRPAANAAVQAVSCTTDTSTDDAPTGKDAAVKDAPGKDAPGKDGPGKDGPGKGTGR</sequence>
<organism evidence="3 5">
    <name type="scientific">Methylobacterium phyllosphaerae</name>
    <dbReference type="NCBI Taxonomy" id="418223"/>
    <lineage>
        <taxon>Bacteria</taxon>
        <taxon>Pseudomonadati</taxon>
        <taxon>Pseudomonadota</taxon>
        <taxon>Alphaproteobacteria</taxon>
        <taxon>Hyphomicrobiales</taxon>
        <taxon>Methylobacteriaceae</taxon>
        <taxon>Methylobacterium</taxon>
    </lineage>
</organism>